<dbReference type="CDD" id="cd19088">
    <property type="entry name" value="AKR_AKR13B1"/>
    <property type="match status" value="1"/>
</dbReference>
<name>A0ABD6CS07_9EURY</name>
<dbReference type="EMBL" id="JBHUDK010000018">
    <property type="protein sequence ID" value="MFD1600863.1"/>
    <property type="molecule type" value="Genomic_DNA"/>
</dbReference>
<gene>
    <name evidence="3" type="ORF">ACFSBX_18175</name>
</gene>
<dbReference type="Gene3D" id="3.20.20.100">
    <property type="entry name" value="NADP-dependent oxidoreductase domain"/>
    <property type="match status" value="1"/>
</dbReference>
<feature type="domain" description="NADP-dependent oxidoreductase" evidence="2">
    <location>
        <begin position="20"/>
        <end position="283"/>
    </location>
</feature>
<dbReference type="PANTHER" id="PTHR43625:SF40">
    <property type="entry name" value="ALDO-KETO REDUCTASE YAKC [NADP(+)]"/>
    <property type="match status" value="1"/>
</dbReference>
<dbReference type="InterPro" id="IPR020471">
    <property type="entry name" value="AKR"/>
</dbReference>
<evidence type="ECO:0000313" key="4">
    <source>
        <dbReference type="Proteomes" id="UP001597085"/>
    </source>
</evidence>
<dbReference type="PANTHER" id="PTHR43625">
    <property type="entry name" value="AFLATOXIN B1 ALDEHYDE REDUCTASE"/>
    <property type="match status" value="1"/>
</dbReference>
<dbReference type="GO" id="GO:0016491">
    <property type="term" value="F:oxidoreductase activity"/>
    <property type="evidence" value="ECO:0007669"/>
    <property type="project" value="UniProtKB-KW"/>
</dbReference>
<dbReference type="PRINTS" id="PR00069">
    <property type="entry name" value="ALDKETRDTASE"/>
</dbReference>
<dbReference type="InterPro" id="IPR023210">
    <property type="entry name" value="NADP_OxRdtase_dom"/>
</dbReference>
<reference evidence="3 4" key="1">
    <citation type="journal article" date="2019" name="Int. J. Syst. Evol. Microbiol.">
        <title>The Global Catalogue of Microorganisms (GCM) 10K type strain sequencing project: providing services to taxonomists for standard genome sequencing and annotation.</title>
        <authorList>
            <consortium name="The Broad Institute Genomics Platform"/>
            <consortium name="The Broad Institute Genome Sequencing Center for Infectious Disease"/>
            <person name="Wu L."/>
            <person name="Ma J."/>
        </authorList>
    </citation>
    <scope>NUCLEOTIDE SEQUENCE [LARGE SCALE GENOMIC DNA]</scope>
    <source>
        <strain evidence="3 4">CGMCC 1.12121</strain>
    </source>
</reference>
<protein>
    <submittedName>
        <fullName evidence="3">Aldo/keto reductase</fullName>
    </submittedName>
</protein>
<organism evidence="3 4">
    <name type="scientific">Halobellus rarus</name>
    <dbReference type="NCBI Taxonomy" id="1126237"/>
    <lineage>
        <taxon>Archaea</taxon>
        <taxon>Methanobacteriati</taxon>
        <taxon>Methanobacteriota</taxon>
        <taxon>Stenosarchaea group</taxon>
        <taxon>Halobacteria</taxon>
        <taxon>Halobacteriales</taxon>
        <taxon>Haloferacaceae</taxon>
        <taxon>Halobellus</taxon>
    </lineage>
</organism>
<dbReference type="Pfam" id="PF00248">
    <property type="entry name" value="Aldo_ket_red"/>
    <property type="match status" value="1"/>
</dbReference>
<evidence type="ECO:0000259" key="2">
    <source>
        <dbReference type="Pfam" id="PF00248"/>
    </source>
</evidence>
<dbReference type="Proteomes" id="UP001597085">
    <property type="component" value="Unassembled WGS sequence"/>
</dbReference>
<dbReference type="InterPro" id="IPR036812">
    <property type="entry name" value="NAD(P)_OxRdtase_dom_sf"/>
</dbReference>
<evidence type="ECO:0000313" key="3">
    <source>
        <dbReference type="EMBL" id="MFD1600863.1"/>
    </source>
</evidence>
<dbReference type="SUPFAM" id="SSF51430">
    <property type="entry name" value="NAD(P)-linked oxidoreductase"/>
    <property type="match status" value="1"/>
</dbReference>
<dbReference type="AlphaFoldDB" id="A0ABD6CS07"/>
<keyword evidence="1" id="KW-0560">Oxidoreductase</keyword>
<keyword evidence="4" id="KW-1185">Reference proteome</keyword>
<dbReference type="RefSeq" id="WP_256422969.1">
    <property type="nucleotide sequence ID" value="NZ_JANHDI010000016.1"/>
</dbReference>
<proteinExistence type="predicted"/>
<dbReference type="InterPro" id="IPR050791">
    <property type="entry name" value="Aldo-Keto_reductase"/>
</dbReference>
<sequence>MTRRNASDTFDIGGELTVHRLGYGAMRLTGEDIIGEPDDVENAKRVLQTAVSLGVDFIDTADSYGPGVSERLIGETLAPYADDLVIATKGGLLRNREGDWLRSGGSPDSLRNALLASLDRLRTDTIDLYQYHRVDPDVDLEDSVTALAELKDDGVVGHVGLSNVSVEQLETARDIVDVATVQNQYNLGNRDSEAVLDVCESNDIGFIPWFPLGAGDLGEKASVLGDVADAHDASKYQVALAWLLQHSPVTLPIPGTSSISHLKENVAASHLELTDEEMRRLDE</sequence>
<evidence type="ECO:0000256" key="1">
    <source>
        <dbReference type="ARBA" id="ARBA00023002"/>
    </source>
</evidence>
<accession>A0ABD6CS07</accession>
<comment type="caution">
    <text evidence="3">The sequence shown here is derived from an EMBL/GenBank/DDBJ whole genome shotgun (WGS) entry which is preliminary data.</text>
</comment>